<reference evidence="1" key="1">
    <citation type="journal article" date="2020" name="Nature">
        <title>Giant virus diversity and host interactions through global metagenomics.</title>
        <authorList>
            <person name="Schulz F."/>
            <person name="Roux S."/>
            <person name="Paez-Espino D."/>
            <person name="Jungbluth S."/>
            <person name="Walsh D.A."/>
            <person name="Denef V.J."/>
            <person name="McMahon K.D."/>
            <person name="Konstantinidis K.T."/>
            <person name="Eloe-Fadrosh E.A."/>
            <person name="Kyrpides N.C."/>
            <person name="Woyke T."/>
        </authorList>
    </citation>
    <scope>NUCLEOTIDE SEQUENCE</scope>
    <source>
        <strain evidence="1">GVMAG-M-3300023179-116</strain>
    </source>
</reference>
<sequence length="137" mass="15724">MQYYNRDKENIQKYNIYSQKFKSNSDIVKYIYNNYSFTYNNEGKEPGRSKSCIRFYGDANSRLNHGKCENGNENKNLLNNNKNESSAMRYANRITTKGLGTNIQFGNEYINRVPLTSYLGTTEGQPGGSGAPIRNKF</sequence>
<evidence type="ECO:0000313" key="1">
    <source>
        <dbReference type="EMBL" id="QHT23387.1"/>
    </source>
</evidence>
<protein>
    <submittedName>
        <fullName evidence="1">Uncharacterized protein</fullName>
    </submittedName>
</protein>
<name>A0A6C0E2K2_9ZZZZ</name>
<accession>A0A6C0E2K2</accession>
<proteinExistence type="predicted"/>
<dbReference type="AlphaFoldDB" id="A0A6C0E2K2"/>
<dbReference type="EMBL" id="MN739731">
    <property type="protein sequence ID" value="QHT23387.1"/>
    <property type="molecule type" value="Genomic_DNA"/>
</dbReference>
<organism evidence="1">
    <name type="scientific">viral metagenome</name>
    <dbReference type="NCBI Taxonomy" id="1070528"/>
    <lineage>
        <taxon>unclassified sequences</taxon>
        <taxon>metagenomes</taxon>
        <taxon>organismal metagenomes</taxon>
    </lineage>
</organism>